<evidence type="ECO:0000256" key="11">
    <source>
        <dbReference type="ARBA" id="ARBA00022840"/>
    </source>
</evidence>
<dbReference type="PRINTS" id="PR00980">
    <property type="entry name" value="TRNASYNTHALA"/>
</dbReference>
<protein>
    <recommendedName>
        <fullName evidence="5">Alanine--tRNA ligase</fullName>
        <ecNumber evidence="4">6.1.1.7</ecNumber>
    </recommendedName>
</protein>
<keyword evidence="8" id="KW-0479">Metal-binding</keyword>
<dbReference type="EMBL" id="UOGJ01000005">
    <property type="protein sequence ID" value="VAX34807.1"/>
    <property type="molecule type" value="Genomic_DNA"/>
</dbReference>
<gene>
    <name evidence="17" type="ORF">MNBD_UNCLBAC01-1571</name>
</gene>
<dbReference type="FunFam" id="3.30.54.20:FF:000001">
    <property type="entry name" value="Alanine--tRNA ligase"/>
    <property type="match status" value="1"/>
</dbReference>
<dbReference type="Gene3D" id="3.30.980.10">
    <property type="entry name" value="Threonyl-trna Synthetase, Chain A, domain 2"/>
    <property type="match status" value="1"/>
</dbReference>
<reference evidence="17" key="1">
    <citation type="submission" date="2018-06" db="EMBL/GenBank/DDBJ databases">
        <authorList>
            <person name="Zhirakovskaya E."/>
        </authorList>
    </citation>
    <scope>NUCLEOTIDE SEQUENCE</scope>
</reference>
<evidence type="ECO:0000313" key="17">
    <source>
        <dbReference type="EMBL" id="VAX34807.1"/>
    </source>
</evidence>
<dbReference type="Gene3D" id="2.40.30.130">
    <property type="match status" value="1"/>
</dbReference>
<keyword evidence="14 17" id="KW-0030">Aminoacyl-tRNA synthetase</keyword>
<dbReference type="PANTHER" id="PTHR11777:SF9">
    <property type="entry name" value="ALANINE--TRNA LIGASE, CYTOPLASMIC"/>
    <property type="match status" value="1"/>
</dbReference>
<dbReference type="InterPro" id="IPR050058">
    <property type="entry name" value="Ala-tRNA_ligase"/>
</dbReference>
<dbReference type="FunFam" id="3.30.930.10:FF:000004">
    <property type="entry name" value="Alanine--tRNA ligase"/>
    <property type="match status" value="1"/>
</dbReference>
<keyword evidence="7 17" id="KW-0436">Ligase</keyword>
<dbReference type="HAMAP" id="MF_00036_B">
    <property type="entry name" value="Ala_tRNA_synth_B"/>
    <property type="match status" value="1"/>
</dbReference>
<feature type="domain" description="Alanyl-transfer RNA synthetases family profile" evidence="16">
    <location>
        <begin position="1"/>
        <end position="709"/>
    </location>
</feature>
<dbReference type="SMART" id="SM00863">
    <property type="entry name" value="tRNA_SAD"/>
    <property type="match status" value="1"/>
</dbReference>
<dbReference type="GO" id="GO:0000049">
    <property type="term" value="F:tRNA binding"/>
    <property type="evidence" value="ECO:0007669"/>
    <property type="project" value="UniProtKB-KW"/>
</dbReference>
<feature type="coiled-coil region" evidence="15">
    <location>
        <begin position="732"/>
        <end position="759"/>
    </location>
</feature>
<dbReference type="GO" id="GO:0005829">
    <property type="term" value="C:cytosol"/>
    <property type="evidence" value="ECO:0007669"/>
    <property type="project" value="TreeGrafter"/>
</dbReference>
<dbReference type="GO" id="GO:0006419">
    <property type="term" value="P:alanyl-tRNA aminoacylation"/>
    <property type="evidence" value="ECO:0007669"/>
    <property type="project" value="InterPro"/>
</dbReference>
<sequence>MTTNEIRTKFLDFFSSKGHARVASDSLVPKEDPTVLFTTAGMQQFKRQFLGHIEGYTRATTSQKCLRTDDLDEVGKTDFHHTFFEMLGNFSFGDYFKKEAIGWAWEFLTKELKIPAEKLWVSVYKEDSEAKEIWLSNIKIASDRLVELGDKSNFWPANAREAGPNGPCGPCSEIFYDYGINENCTNTDCNPECDCGRFCEIWNLVFTQFNRKDGGVLDPLPSKNIDTGMGLERLVALMQGEKNNFNTDVFEPILKGIEDNIVQGKHELTLRNKRVMADHMRAVVFGINDGVVPSNEGRGYVMKKLIIDITDIALQAGLREPAVYTLVPLVVKAMQEAYPEISEKAKDIAAIIRNIEEAYIKVRRERLPELESKVKAIKTSEEMGNLIFIFKDTYGLTLPTIENVIKALGIDPIVLDKALIHFEELMFKQQEQSRASSKMTGDVFTGMELDLNLPKTKFLGYEQLQSTAVVLGLFIDDQKVEQVESGDKIKIILDQTPFYAESGGQVSDTGILTGKDGVITIESVQKIDDIFIHSGIVKEGTLKVKDALKVQVNETRRLAIMRHHTATHILQVALRTVLGTHVKQQGSLVDESRLRFDFTHHKAVTAQEIQHIEDYVNNAVLSCDKVEKEVLSREEASKSGALAFFAEKYGETVRVISIGDYSKEFCGGTHLDSTGQIGILKITSESAIAQGIRRLEAKAGTCALDEIKAQEQQLEKMAKALKSPQSELFECVAGQVKRIKELEKELENFRFEEVKKSLEGVLKNAKEMDSITLITHCFENMEMGLLRKAADILKKKATSFIIVLGAKTQATSASILVVVSEDVIKKGLKANELVSELAIMIGGSGGGRPQMAQAGSKESGKVISAIAQAQNIIREKLKP</sequence>
<dbReference type="InterPro" id="IPR002318">
    <property type="entry name" value="Ala-tRNA-lgiase_IIc"/>
</dbReference>
<dbReference type="Gene3D" id="3.30.54.20">
    <property type="match status" value="1"/>
</dbReference>
<evidence type="ECO:0000256" key="5">
    <source>
        <dbReference type="ARBA" id="ARBA00017959"/>
    </source>
</evidence>
<dbReference type="InterPro" id="IPR012947">
    <property type="entry name" value="tRNA_SAD"/>
</dbReference>
<dbReference type="SUPFAM" id="SSF50447">
    <property type="entry name" value="Translation proteins"/>
    <property type="match status" value="1"/>
</dbReference>
<dbReference type="InterPro" id="IPR023033">
    <property type="entry name" value="Ala_tRNA_ligase_euk/bac"/>
</dbReference>
<dbReference type="InterPro" id="IPR009000">
    <property type="entry name" value="Transl_B-barrel_sf"/>
</dbReference>
<evidence type="ECO:0000256" key="12">
    <source>
        <dbReference type="ARBA" id="ARBA00022884"/>
    </source>
</evidence>
<dbReference type="InterPro" id="IPR003156">
    <property type="entry name" value="DHHA1_dom"/>
</dbReference>
<dbReference type="InterPro" id="IPR018162">
    <property type="entry name" value="Ala-tRNA-ligase_IIc_anticod-bd"/>
</dbReference>
<keyword evidence="6" id="KW-0820">tRNA-binding</keyword>
<evidence type="ECO:0000256" key="7">
    <source>
        <dbReference type="ARBA" id="ARBA00022598"/>
    </source>
</evidence>
<dbReference type="PROSITE" id="PS50860">
    <property type="entry name" value="AA_TRNA_LIGASE_II_ALA"/>
    <property type="match status" value="1"/>
</dbReference>
<dbReference type="GO" id="GO:0005524">
    <property type="term" value="F:ATP binding"/>
    <property type="evidence" value="ECO:0007669"/>
    <property type="project" value="UniProtKB-KW"/>
</dbReference>
<evidence type="ECO:0000259" key="16">
    <source>
        <dbReference type="PROSITE" id="PS50860"/>
    </source>
</evidence>
<dbReference type="InterPro" id="IPR018163">
    <property type="entry name" value="Thr/Ala-tRNA-synth_IIc_edit"/>
</dbReference>
<dbReference type="SUPFAM" id="SSF55681">
    <property type="entry name" value="Class II aaRS and biotin synthetases"/>
    <property type="match status" value="1"/>
</dbReference>
<keyword evidence="11" id="KW-0067">ATP-binding</keyword>
<dbReference type="Pfam" id="PF01411">
    <property type="entry name" value="tRNA-synt_2c"/>
    <property type="match status" value="1"/>
</dbReference>
<keyword evidence="13" id="KW-0648">Protein biosynthesis</keyword>
<evidence type="ECO:0000256" key="9">
    <source>
        <dbReference type="ARBA" id="ARBA00022741"/>
    </source>
</evidence>
<comment type="cofactor">
    <cofactor evidence="1">
        <name>Zn(2+)</name>
        <dbReference type="ChEBI" id="CHEBI:29105"/>
    </cofactor>
</comment>
<evidence type="ECO:0000256" key="14">
    <source>
        <dbReference type="ARBA" id="ARBA00023146"/>
    </source>
</evidence>
<evidence type="ECO:0000256" key="6">
    <source>
        <dbReference type="ARBA" id="ARBA00022555"/>
    </source>
</evidence>
<evidence type="ECO:0000256" key="1">
    <source>
        <dbReference type="ARBA" id="ARBA00001947"/>
    </source>
</evidence>
<proteinExistence type="inferred from homology"/>
<keyword evidence="9" id="KW-0547">Nucleotide-binding</keyword>
<evidence type="ECO:0000256" key="3">
    <source>
        <dbReference type="ARBA" id="ARBA00008226"/>
    </source>
</evidence>
<comment type="subcellular location">
    <subcellularLocation>
        <location evidence="2">Cytoplasm</location>
    </subcellularLocation>
</comment>
<evidence type="ECO:0000256" key="10">
    <source>
        <dbReference type="ARBA" id="ARBA00022833"/>
    </source>
</evidence>
<dbReference type="NCBIfam" id="TIGR00344">
    <property type="entry name" value="alaS"/>
    <property type="match status" value="1"/>
</dbReference>
<dbReference type="InterPro" id="IPR045864">
    <property type="entry name" value="aa-tRNA-synth_II/BPL/LPL"/>
</dbReference>
<dbReference type="SUPFAM" id="SSF101353">
    <property type="entry name" value="Putative anticodon-binding domain of alanyl-tRNA synthetase (AlaRS)"/>
    <property type="match status" value="1"/>
</dbReference>
<dbReference type="AlphaFoldDB" id="A0A3B1E020"/>
<dbReference type="FunFam" id="3.10.310.40:FF:000001">
    <property type="entry name" value="Alanine--tRNA ligase"/>
    <property type="match status" value="1"/>
</dbReference>
<evidence type="ECO:0000256" key="15">
    <source>
        <dbReference type="SAM" id="Coils"/>
    </source>
</evidence>
<dbReference type="FunFam" id="3.30.980.10:FF:000004">
    <property type="entry name" value="Alanine--tRNA ligase, cytoplasmic"/>
    <property type="match status" value="1"/>
</dbReference>
<accession>A0A3B1E020</accession>
<dbReference type="Gene3D" id="3.30.930.10">
    <property type="entry name" value="Bira Bifunctional Protein, Domain 2"/>
    <property type="match status" value="1"/>
</dbReference>
<dbReference type="Gene3D" id="3.10.310.40">
    <property type="match status" value="1"/>
</dbReference>
<name>A0A3B1E020_9ZZZZ</name>
<dbReference type="PANTHER" id="PTHR11777">
    <property type="entry name" value="ALANYL-TRNA SYNTHETASE"/>
    <property type="match status" value="1"/>
</dbReference>
<evidence type="ECO:0000256" key="13">
    <source>
        <dbReference type="ARBA" id="ARBA00022917"/>
    </source>
</evidence>
<evidence type="ECO:0000256" key="4">
    <source>
        <dbReference type="ARBA" id="ARBA00013168"/>
    </source>
</evidence>
<dbReference type="GO" id="GO:0002161">
    <property type="term" value="F:aminoacyl-tRNA deacylase activity"/>
    <property type="evidence" value="ECO:0007669"/>
    <property type="project" value="TreeGrafter"/>
</dbReference>
<evidence type="ECO:0000256" key="2">
    <source>
        <dbReference type="ARBA" id="ARBA00004496"/>
    </source>
</evidence>
<dbReference type="InterPro" id="IPR018164">
    <property type="entry name" value="Ala-tRNA-synth_IIc_N"/>
</dbReference>
<dbReference type="SUPFAM" id="SSF55186">
    <property type="entry name" value="ThrRS/AlaRS common domain"/>
    <property type="match status" value="1"/>
</dbReference>
<dbReference type="GO" id="GO:0046872">
    <property type="term" value="F:metal ion binding"/>
    <property type="evidence" value="ECO:0007669"/>
    <property type="project" value="UniProtKB-KW"/>
</dbReference>
<dbReference type="Pfam" id="PF07973">
    <property type="entry name" value="tRNA_SAD"/>
    <property type="match status" value="1"/>
</dbReference>
<keyword evidence="12" id="KW-0694">RNA-binding</keyword>
<dbReference type="Pfam" id="PF02272">
    <property type="entry name" value="DHHA1"/>
    <property type="match status" value="1"/>
</dbReference>
<dbReference type="FunFam" id="2.40.30.130:FF:000001">
    <property type="entry name" value="Alanine--tRNA ligase"/>
    <property type="match status" value="1"/>
</dbReference>
<comment type="similarity">
    <text evidence="3">Belongs to the class-II aminoacyl-tRNA synthetase family.</text>
</comment>
<dbReference type="InterPro" id="IPR018165">
    <property type="entry name" value="Ala-tRNA-synth_IIc_core"/>
</dbReference>
<organism evidence="17">
    <name type="scientific">hydrothermal vent metagenome</name>
    <dbReference type="NCBI Taxonomy" id="652676"/>
    <lineage>
        <taxon>unclassified sequences</taxon>
        <taxon>metagenomes</taxon>
        <taxon>ecological metagenomes</taxon>
    </lineage>
</organism>
<dbReference type="CDD" id="cd00673">
    <property type="entry name" value="AlaRS_core"/>
    <property type="match status" value="1"/>
</dbReference>
<keyword evidence="15" id="KW-0175">Coiled coil</keyword>
<keyword evidence="10" id="KW-0862">Zinc</keyword>
<dbReference type="EC" id="6.1.1.7" evidence="4"/>
<dbReference type="GO" id="GO:0004813">
    <property type="term" value="F:alanine-tRNA ligase activity"/>
    <property type="evidence" value="ECO:0007669"/>
    <property type="project" value="UniProtKB-EC"/>
</dbReference>
<evidence type="ECO:0000256" key="8">
    <source>
        <dbReference type="ARBA" id="ARBA00022723"/>
    </source>
</evidence>